<reference evidence="3 5" key="1">
    <citation type="journal article" date="2016" name="BMC Genomics">
        <title>Consensus pan-genome assembly of the specialised wine bacterium Oenococcus oeni.</title>
        <authorList>
            <person name="Sternes P.R."/>
            <person name="Borneman A.R."/>
        </authorList>
    </citation>
    <scope>NUCLEOTIDE SEQUENCE [LARGE SCALE GENOMIC DNA]</scope>
    <source>
        <strain evidence="3 5">AWRIB661</strain>
    </source>
</reference>
<dbReference type="Pfam" id="PF14393">
    <property type="entry name" value="DUF4422"/>
    <property type="match status" value="1"/>
</dbReference>
<evidence type="ECO:0000313" key="3">
    <source>
        <dbReference type="EMBL" id="OIM20491.1"/>
    </source>
</evidence>
<dbReference type="RefSeq" id="WP_032807074.1">
    <property type="nucleotide sequence ID" value="NZ_CP014324.1"/>
</dbReference>
<evidence type="ECO:0000313" key="7">
    <source>
        <dbReference type="Proteomes" id="UP001281024"/>
    </source>
</evidence>
<evidence type="ECO:0000313" key="2">
    <source>
        <dbReference type="EMBL" id="MDV7714176.1"/>
    </source>
</evidence>
<accession>A0A3S7H5J1</accession>
<protein>
    <submittedName>
        <fullName evidence="2">DUF4422 domain-containing protein</fullName>
    </submittedName>
    <submittedName>
        <fullName evidence="3">Exopolysaccharide biosynthesis protein</fullName>
    </submittedName>
    <submittedName>
        <fullName evidence="4">Glycosyltransferase</fullName>
    </submittedName>
</protein>
<reference evidence="4 6" key="2">
    <citation type="submission" date="2018-08" db="EMBL/GenBank/DDBJ databases">
        <authorList>
            <person name="Lorentzen P. G. S. M."/>
        </authorList>
    </citation>
    <scope>NUCLEOTIDE SEQUENCE [LARGE SCALE GENOMIC DNA]</scope>
    <source>
        <strain evidence="4 6">CRBO_1381</strain>
    </source>
</reference>
<dbReference type="EMBL" id="WERV01000001">
    <property type="protein sequence ID" value="MDV7714176.1"/>
    <property type="molecule type" value="Genomic_DNA"/>
</dbReference>
<dbReference type="EMBL" id="LR031358">
    <property type="protein sequence ID" value="VDB99163.1"/>
    <property type="molecule type" value="Genomic_DNA"/>
</dbReference>
<evidence type="ECO:0000259" key="1">
    <source>
        <dbReference type="Pfam" id="PF14393"/>
    </source>
</evidence>
<dbReference type="Proteomes" id="UP000181728">
    <property type="component" value="Unassembled WGS sequence"/>
</dbReference>
<organism evidence="2 7">
    <name type="scientific">Oenococcus oeni</name>
    <name type="common">Leuconostoc oenos</name>
    <dbReference type="NCBI Taxonomy" id="1247"/>
    <lineage>
        <taxon>Bacteria</taxon>
        <taxon>Bacillati</taxon>
        <taxon>Bacillota</taxon>
        <taxon>Bacilli</taxon>
        <taxon>Lactobacillales</taxon>
        <taxon>Lactobacillaceae</taxon>
        <taxon>Oenococcus</taxon>
    </lineage>
</organism>
<feature type="domain" description="DUF4422" evidence="1">
    <location>
        <begin position="4"/>
        <end position="219"/>
    </location>
</feature>
<evidence type="ECO:0000313" key="6">
    <source>
        <dbReference type="Proteomes" id="UP000294726"/>
    </source>
</evidence>
<dbReference type="InterPro" id="IPR025536">
    <property type="entry name" value="DUF4422"/>
</dbReference>
<evidence type="ECO:0000313" key="5">
    <source>
        <dbReference type="Proteomes" id="UP000181728"/>
    </source>
</evidence>
<sequence>MQAKIYVASHKLYQMPSDPLYQPIWVGHSKSSNPFDLPAGWIGDDSGDNISDKNSSFNELTALYWAWKNSEADIIGLVHYRRYFSLNHKKGLNNVLNSKQLDDLFKNNQIVLPKKRNYYIQTNYSHYVHAHHSEAINKARELMSPTYQTSYDKIMKRTDQHLFNMLIMTRQQLDEYAGWMFDILFKLEKEIDTSTYDQYEKRVFGFVGERLLDIFLDANNKKYVEVPFVFEEKQNWFKKGGNFLIRMIAGGKDGK</sequence>
<reference evidence="2" key="3">
    <citation type="submission" date="2019-10" db="EMBL/GenBank/DDBJ databases">
        <title>Malate fermentation in French cider.</title>
        <authorList>
            <person name="Cousin F.J."/>
            <person name="Medina Fernandez S."/>
            <person name="Misery B."/>
            <person name="Laplace J.-M."/>
            <person name="Cretenet M."/>
        </authorList>
    </citation>
    <scope>NUCLEOTIDE SEQUENCE</scope>
    <source>
        <strain evidence="2">UCMA15129</strain>
    </source>
</reference>
<evidence type="ECO:0000313" key="4">
    <source>
        <dbReference type="EMBL" id="VDB99163.1"/>
    </source>
</evidence>
<dbReference type="Proteomes" id="UP001281024">
    <property type="component" value="Unassembled WGS sequence"/>
</dbReference>
<dbReference type="EMBL" id="MLOK01000056">
    <property type="protein sequence ID" value="OIM20491.1"/>
    <property type="molecule type" value="Genomic_DNA"/>
</dbReference>
<proteinExistence type="predicted"/>
<gene>
    <name evidence="3" type="ORF">ATX59_08660</name>
    <name evidence="2" type="ORF">GA838_00050</name>
    <name evidence="4" type="ORF">OENI_1774</name>
</gene>
<dbReference type="Proteomes" id="UP000294726">
    <property type="component" value="Chromosome"/>
</dbReference>
<dbReference type="AlphaFoldDB" id="A0A3S7H5J1"/>
<name>A0A3S7H5J1_OENOE</name>